<dbReference type="RefSeq" id="WP_163459722.1">
    <property type="nucleotide sequence ID" value="NZ_JAAGOH010000043.1"/>
</dbReference>
<name>A0A7C9PJT1_9BURK</name>
<dbReference type="GO" id="GO:0016989">
    <property type="term" value="F:sigma factor antagonist activity"/>
    <property type="evidence" value="ECO:0007669"/>
    <property type="project" value="TreeGrafter"/>
</dbReference>
<dbReference type="PANTHER" id="PTHR37461:SF1">
    <property type="entry name" value="ANTI-SIGMA-K FACTOR RSKA"/>
    <property type="match status" value="1"/>
</dbReference>
<reference evidence="2 3" key="1">
    <citation type="submission" date="2020-02" db="EMBL/GenBank/DDBJ databases">
        <title>Ideonella bacterium strain TBM-1.</title>
        <authorList>
            <person name="Chen W.-M."/>
        </authorList>
    </citation>
    <scope>NUCLEOTIDE SEQUENCE [LARGE SCALE GENOMIC DNA]</scope>
    <source>
        <strain evidence="2 3">TBM-1</strain>
    </source>
</reference>
<evidence type="ECO:0000259" key="1">
    <source>
        <dbReference type="Pfam" id="PF10099"/>
    </source>
</evidence>
<dbReference type="AlphaFoldDB" id="A0A7C9PJT1"/>
<dbReference type="PANTHER" id="PTHR37461">
    <property type="entry name" value="ANTI-SIGMA-K FACTOR RSKA"/>
    <property type="match status" value="1"/>
</dbReference>
<organism evidence="2 3">
    <name type="scientific">Ideonella livida</name>
    <dbReference type="NCBI Taxonomy" id="2707176"/>
    <lineage>
        <taxon>Bacteria</taxon>
        <taxon>Pseudomonadati</taxon>
        <taxon>Pseudomonadota</taxon>
        <taxon>Betaproteobacteria</taxon>
        <taxon>Burkholderiales</taxon>
        <taxon>Sphaerotilaceae</taxon>
        <taxon>Ideonella</taxon>
    </lineage>
</organism>
<protein>
    <recommendedName>
        <fullName evidence="1">Anti-sigma K factor RskA C-terminal domain-containing protein</fullName>
    </recommendedName>
</protein>
<dbReference type="InterPro" id="IPR051474">
    <property type="entry name" value="Anti-sigma-K/W_factor"/>
</dbReference>
<accession>A0A7C9PJT1</accession>
<comment type="caution">
    <text evidence="2">The sequence shown here is derived from an EMBL/GenBank/DDBJ whole genome shotgun (WGS) entry which is preliminary data.</text>
</comment>
<dbReference type="Pfam" id="PF10099">
    <property type="entry name" value="RskA_C"/>
    <property type="match status" value="1"/>
</dbReference>
<dbReference type="Proteomes" id="UP000484255">
    <property type="component" value="Unassembled WGS sequence"/>
</dbReference>
<sequence>MDYSHPELANRLAANYALGTLRGPARRRLEALLPAHPTLRRAVQAWEARLLPLADAVDPVAPRAQTWQRLQSRLHARLGLPAPRRGWRRLLSWQGGTGAGALATLALATALWLPAPGPAPVLVVLAPQAGAQVPAELLAQARFVASVSGDGRTLVLRPLAPLPVQGGRALELWALPAQGAPRSLGLVAADRTSQVRRAQLLHDTQAFAISVEPASGSPTGAPTGPVIAVGGVEG</sequence>
<gene>
    <name evidence="2" type="ORF">G3A44_21100</name>
</gene>
<dbReference type="GO" id="GO:0005886">
    <property type="term" value="C:plasma membrane"/>
    <property type="evidence" value="ECO:0007669"/>
    <property type="project" value="InterPro"/>
</dbReference>
<evidence type="ECO:0000313" key="2">
    <source>
        <dbReference type="EMBL" id="NDY93693.1"/>
    </source>
</evidence>
<evidence type="ECO:0000313" key="3">
    <source>
        <dbReference type="Proteomes" id="UP000484255"/>
    </source>
</evidence>
<dbReference type="EMBL" id="JAAGOH010000043">
    <property type="protein sequence ID" value="NDY93693.1"/>
    <property type="molecule type" value="Genomic_DNA"/>
</dbReference>
<feature type="domain" description="Anti-sigma K factor RskA C-terminal" evidence="1">
    <location>
        <begin position="102"/>
        <end position="226"/>
    </location>
</feature>
<dbReference type="GO" id="GO:0006417">
    <property type="term" value="P:regulation of translation"/>
    <property type="evidence" value="ECO:0007669"/>
    <property type="project" value="TreeGrafter"/>
</dbReference>
<keyword evidence="3" id="KW-1185">Reference proteome</keyword>
<proteinExistence type="predicted"/>
<dbReference type="InterPro" id="IPR018764">
    <property type="entry name" value="RskA_C"/>
</dbReference>